<sequence>MYSEHPVNIRAAEKMGRLHDELKAIGYTGHDLERYLVRLLFCLFAEDTGIFEKNLLRDLVRLHTAEDGSDLADRLNHLFQVLDTPHEKRLATLPEHLAAFEYINGDLFAESLPVAGFNADMRNMLLDACELDWAGISPAIFGSLFQSVMDAGERRNLGAHYTSEANILKLINPLFLEDLKAEFARVKKTKKKLVEFHAKLSRLTFFDPACGCGNFLVITYRELRLLELEVLKVLYPGGQGVIDVGMLIRVNVDQFFGIEYEEFPAQIAQVAMWLVDHQINLLVSEAFGMYFARIPLKSSANIVHGNALQIPWESVIEQNRLSYILGNPPFIGSKYQKPEQRAEIAEVSGKVKSCGILDYVTGWYFLAAQYIQGTGIECAFVSTNSIAQGEQVGVLWKKLGAENISINFAHRTFQWNSEARGKAAVHCVIIGFAAFSRKEKRIYEYDDIRLEPHEIKAANINAYLVDGPLVFIEKRRNPISSNAPVARLGNQPIDGGYYLFTPEEKAVFIEREPKAAPFFKRWIGAREFLNGIERWCLWLGDCSPAELRQMPACVDQIKKVQAFRLESKRKATRAMAATPTRFHFENMPDGNYLLIPGVSSARRKYIPFGFISPEIMASNLVNISQSAEPYHFGILSSTMHMAWMRYTAGRLKSDYRYSIGLVYNNYPWPINATDKQKEKVEQAAQAVLDARALFPDSTLADLYDPLTMPAQLTKAHAALDKAVDKCYRSQPFTNELNRMQFLFALYEELTADNKGLTRVA</sequence>
<dbReference type="InterPro" id="IPR046819">
    <property type="entry name" value="MmeI_hel"/>
</dbReference>
<dbReference type="Proteomes" id="UP000287853">
    <property type="component" value="Unassembled WGS sequence"/>
</dbReference>
<dbReference type="InterPro" id="IPR046820">
    <property type="entry name" value="MmeI_TRD"/>
</dbReference>
<protein>
    <recommendedName>
        <fullName evidence="1">site-specific DNA-methyltransferase (adenine-specific)</fullName>
        <ecNumber evidence="1">2.1.1.72</ecNumber>
    </recommendedName>
</protein>
<name>A0A444IS78_9BACT</name>
<evidence type="ECO:0000256" key="2">
    <source>
        <dbReference type="ARBA" id="ARBA00022603"/>
    </source>
</evidence>
<evidence type="ECO:0000259" key="7">
    <source>
        <dbReference type="Pfam" id="PF20467"/>
    </source>
</evidence>
<feature type="domain" description="MmeI-like C-terminal" evidence="7">
    <location>
        <begin position="673"/>
        <end position="752"/>
    </location>
</feature>
<dbReference type="AlphaFoldDB" id="A0A444IS78"/>
<dbReference type="Pfam" id="PF20473">
    <property type="entry name" value="MmeI_Mtase"/>
    <property type="match status" value="1"/>
</dbReference>
<dbReference type="Pfam" id="PF20467">
    <property type="entry name" value="MmeI_C"/>
    <property type="match status" value="1"/>
</dbReference>
<dbReference type="EC" id="2.1.1.72" evidence="1"/>
<evidence type="ECO:0000313" key="9">
    <source>
        <dbReference type="EMBL" id="RWX43667.1"/>
    </source>
</evidence>
<evidence type="ECO:0000259" key="5">
    <source>
        <dbReference type="Pfam" id="PF20465"/>
    </source>
</evidence>
<dbReference type="Pfam" id="PF20466">
    <property type="entry name" value="MmeI_TRD"/>
    <property type="match status" value="1"/>
</dbReference>
<dbReference type="PANTHER" id="PTHR33841">
    <property type="entry name" value="DNA METHYLTRANSFERASE YEEA-RELATED"/>
    <property type="match status" value="1"/>
</dbReference>
<evidence type="ECO:0000256" key="1">
    <source>
        <dbReference type="ARBA" id="ARBA00011900"/>
    </source>
</evidence>
<gene>
    <name evidence="9" type="ORF">H206_02599</name>
</gene>
<keyword evidence="10" id="KW-1185">Reference proteome</keyword>
<accession>A0A444IS78</accession>
<keyword evidence="2" id="KW-0489">Methyltransferase</keyword>
<dbReference type="InterPro" id="IPR029063">
    <property type="entry name" value="SAM-dependent_MTases_sf"/>
</dbReference>
<feature type="domain" description="MmeI-like helicase spacer" evidence="5">
    <location>
        <begin position="30"/>
        <end position="108"/>
    </location>
</feature>
<evidence type="ECO:0000256" key="4">
    <source>
        <dbReference type="ARBA" id="ARBA00047942"/>
    </source>
</evidence>
<dbReference type="Gene3D" id="3.40.50.150">
    <property type="entry name" value="Vaccinia Virus protein VP39"/>
    <property type="match status" value="1"/>
</dbReference>
<dbReference type="GO" id="GO:0032259">
    <property type="term" value="P:methylation"/>
    <property type="evidence" value="ECO:0007669"/>
    <property type="project" value="UniProtKB-KW"/>
</dbReference>
<feature type="domain" description="MmeI-like target recognition" evidence="6">
    <location>
        <begin position="467"/>
        <end position="669"/>
    </location>
</feature>
<dbReference type="SUPFAM" id="SSF53335">
    <property type="entry name" value="S-adenosyl-L-methionine-dependent methyltransferases"/>
    <property type="match status" value="1"/>
</dbReference>
<reference evidence="9 10" key="1">
    <citation type="submission" date="2017-01" db="EMBL/GenBank/DDBJ databases">
        <title>The cable genome- insights into the physiology and evolution of filamentous bacteria capable of sulfide oxidation via long distance electron transfer.</title>
        <authorList>
            <person name="Schreiber L."/>
            <person name="Bjerg J.T."/>
            <person name="Boggild A."/>
            <person name="Van De Vossenberg J."/>
            <person name="Meysman F."/>
            <person name="Nielsen L.P."/>
            <person name="Schramm A."/>
            <person name="Kjeldsen K.U."/>
        </authorList>
    </citation>
    <scope>NUCLEOTIDE SEQUENCE [LARGE SCALE GENOMIC DNA]</scope>
    <source>
        <strain evidence="9">MCF</strain>
    </source>
</reference>
<comment type="catalytic activity">
    <reaction evidence="4">
        <text>a 2'-deoxyadenosine in DNA + S-adenosyl-L-methionine = an N(6)-methyl-2'-deoxyadenosine in DNA + S-adenosyl-L-homocysteine + H(+)</text>
        <dbReference type="Rhea" id="RHEA:15197"/>
        <dbReference type="Rhea" id="RHEA-COMP:12418"/>
        <dbReference type="Rhea" id="RHEA-COMP:12419"/>
        <dbReference type="ChEBI" id="CHEBI:15378"/>
        <dbReference type="ChEBI" id="CHEBI:57856"/>
        <dbReference type="ChEBI" id="CHEBI:59789"/>
        <dbReference type="ChEBI" id="CHEBI:90615"/>
        <dbReference type="ChEBI" id="CHEBI:90616"/>
        <dbReference type="EC" id="2.1.1.72"/>
    </reaction>
</comment>
<comment type="caution">
    <text evidence="9">The sequence shown here is derived from an EMBL/GenBank/DDBJ whole genome shotgun (WGS) entry which is preliminary data.</text>
</comment>
<evidence type="ECO:0000256" key="3">
    <source>
        <dbReference type="ARBA" id="ARBA00022679"/>
    </source>
</evidence>
<evidence type="ECO:0000313" key="10">
    <source>
        <dbReference type="Proteomes" id="UP000287853"/>
    </source>
</evidence>
<evidence type="ECO:0000259" key="6">
    <source>
        <dbReference type="Pfam" id="PF20466"/>
    </source>
</evidence>
<feature type="domain" description="MmeI-like DNA-methyltransferase" evidence="8">
    <location>
        <begin position="185"/>
        <end position="444"/>
    </location>
</feature>
<evidence type="ECO:0000259" key="8">
    <source>
        <dbReference type="Pfam" id="PF20473"/>
    </source>
</evidence>
<keyword evidence="3" id="KW-0808">Transferase</keyword>
<dbReference type="InterPro" id="IPR046816">
    <property type="entry name" value="MmeI_Mtase"/>
</dbReference>
<dbReference type="Pfam" id="PF20465">
    <property type="entry name" value="MmeI_hel"/>
    <property type="match status" value="1"/>
</dbReference>
<proteinExistence type="predicted"/>
<dbReference type="PANTHER" id="PTHR33841:SF1">
    <property type="entry name" value="DNA METHYLTRANSFERASE A"/>
    <property type="match status" value="1"/>
</dbReference>
<organism evidence="9 10">
    <name type="scientific">Candidatus Electrothrix aarhusensis</name>
    <dbReference type="NCBI Taxonomy" id="1859131"/>
    <lineage>
        <taxon>Bacteria</taxon>
        <taxon>Pseudomonadati</taxon>
        <taxon>Thermodesulfobacteriota</taxon>
        <taxon>Desulfobulbia</taxon>
        <taxon>Desulfobulbales</taxon>
        <taxon>Desulfobulbaceae</taxon>
        <taxon>Candidatus Electrothrix</taxon>
    </lineage>
</organism>
<dbReference type="EMBL" id="MTKO01000113">
    <property type="protein sequence ID" value="RWX43667.1"/>
    <property type="molecule type" value="Genomic_DNA"/>
</dbReference>
<dbReference type="InterPro" id="IPR046818">
    <property type="entry name" value="MmeI_C"/>
</dbReference>
<dbReference type="GO" id="GO:0009007">
    <property type="term" value="F:site-specific DNA-methyltransferase (adenine-specific) activity"/>
    <property type="evidence" value="ECO:0007669"/>
    <property type="project" value="UniProtKB-EC"/>
</dbReference>
<dbReference type="InterPro" id="IPR050953">
    <property type="entry name" value="N4_N6_ade-DNA_methylase"/>
</dbReference>